<dbReference type="WBParaSite" id="PSU_v2.g14350.t1">
    <property type="protein sequence ID" value="PSU_v2.g14350.t1"/>
    <property type="gene ID" value="PSU_v2.g14350"/>
</dbReference>
<evidence type="ECO:0000313" key="2">
    <source>
        <dbReference type="Proteomes" id="UP000887577"/>
    </source>
</evidence>
<keyword evidence="2" id="KW-1185">Reference proteome</keyword>
<accession>A0A914Y2F2</accession>
<organism evidence="2 3">
    <name type="scientific">Panagrolaimus superbus</name>
    <dbReference type="NCBI Taxonomy" id="310955"/>
    <lineage>
        <taxon>Eukaryota</taxon>
        <taxon>Metazoa</taxon>
        <taxon>Ecdysozoa</taxon>
        <taxon>Nematoda</taxon>
        <taxon>Chromadorea</taxon>
        <taxon>Rhabditida</taxon>
        <taxon>Tylenchina</taxon>
        <taxon>Panagrolaimomorpha</taxon>
        <taxon>Panagrolaimoidea</taxon>
        <taxon>Panagrolaimidae</taxon>
        <taxon>Panagrolaimus</taxon>
    </lineage>
</organism>
<proteinExistence type="predicted"/>
<feature type="region of interest" description="Disordered" evidence="1">
    <location>
        <begin position="84"/>
        <end position="104"/>
    </location>
</feature>
<name>A0A914Y2F2_9BILA</name>
<sequence>MVGITFEASLSFISICSFIIFSSVLFSTTTTATAQELLKNPSNDDGEVFVHPPKHRYIPVLFTGPFNRRSIPLSAAAVAAVATSHEEQQQPAAASYPNRDEENDDSNGYVVQKLFSTTNSNNLQQRNNGAPLYPVVFSRKPNKVWAPHNLRVENHQSFGNAMKQILMRMNYQV</sequence>
<protein>
    <submittedName>
        <fullName evidence="3">Uncharacterized protein</fullName>
    </submittedName>
</protein>
<evidence type="ECO:0000313" key="3">
    <source>
        <dbReference type="WBParaSite" id="PSU_v2.g14350.t1"/>
    </source>
</evidence>
<evidence type="ECO:0000256" key="1">
    <source>
        <dbReference type="SAM" id="MobiDB-lite"/>
    </source>
</evidence>
<dbReference type="Proteomes" id="UP000887577">
    <property type="component" value="Unplaced"/>
</dbReference>
<dbReference type="AlphaFoldDB" id="A0A914Y2F2"/>
<reference evidence="3" key="1">
    <citation type="submission" date="2022-11" db="UniProtKB">
        <authorList>
            <consortium name="WormBaseParasite"/>
        </authorList>
    </citation>
    <scope>IDENTIFICATION</scope>
</reference>